<dbReference type="PROSITE" id="PS51257">
    <property type="entry name" value="PROKAR_LIPOPROTEIN"/>
    <property type="match status" value="1"/>
</dbReference>
<dbReference type="RefSeq" id="WP_113664795.1">
    <property type="nucleotide sequence ID" value="NZ_QNVY02000001.1"/>
</dbReference>
<dbReference type="OrthoDB" id="881763at2"/>
<gene>
    <name evidence="1" type="ORF">DR871_003770</name>
</gene>
<dbReference type="AlphaFoldDB" id="A0A482U053"/>
<protein>
    <recommendedName>
        <fullName evidence="3">Lipoprotein</fullName>
    </recommendedName>
</protein>
<name>A0A482U053_9FLAO</name>
<comment type="caution">
    <text evidence="1">The sequence shown here is derived from an EMBL/GenBank/DDBJ whole genome shotgun (WGS) entry which is preliminary data.</text>
</comment>
<accession>A0A482U053</accession>
<dbReference type="InterPro" id="IPR046219">
    <property type="entry name" value="DUF6252"/>
</dbReference>
<keyword evidence="2" id="KW-1185">Reference proteome</keyword>
<dbReference type="Pfam" id="PF19765">
    <property type="entry name" value="DUF6252"/>
    <property type="match status" value="1"/>
</dbReference>
<sequence length="186" mass="20686">MKNLILILFTTFSLSCCNKDEDKTPIEQLPQATTTGANTAGCLVDGEVFLPKGTSLGGPILSCFYQQNQYGYHLGLSIVNKTFDIDKVINIAANPTQLVENMTYGLIDSKENGVSYISNFGEYTIYSNVSQPISFETTNTVTGELKITKLNTQQRIISGTFWYDAINPQGEIVKIREGRFDMHYVN</sequence>
<evidence type="ECO:0000313" key="2">
    <source>
        <dbReference type="Proteomes" id="UP000253235"/>
    </source>
</evidence>
<dbReference type="EMBL" id="QNVY02000001">
    <property type="protein sequence ID" value="RYJ53176.1"/>
    <property type="molecule type" value="Genomic_DNA"/>
</dbReference>
<reference evidence="1 2" key="1">
    <citation type="submission" date="2019-01" db="EMBL/GenBank/DDBJ databases">
        <title>Flavobacterium sp. nov. isolated from arctic soil.</title>
        <authorList>
            <person name="Kim D.-U."/>
        </authorList>
    </citation>
    <scope>NUCLEOTIDE SEQUENCE [LARGE SCALE GENOMIC DNA]</scope>
    <source>
        <strain evidence="1 2">Kopri-42</strain>
    </source>
</reference>
<evidence type="ECO:0000313" key="1">
    <source>
        <dbReference type="EMBL" id="RYJ53176.1"/>
    </source>
</evidence>
<proteinExistence type="predicted"/>
<organism evidence="1 2">
    <name type="scientific">Flavobacterium petrolei</name>
    <dbReference type="NCBI Taxonomy" id="2259594"/>
    <lineage>
        <taxon>Bacteria</taxon>
        <taxon>Pseudomonadati</taxon>
        <taxon>Bacteroidota</taxon>
        <taxon>Flavobacteriia</taxon>
        <taxon>Flavobacteriales</taxon>
        <taxon>Flavobacteriaceae</taxon>
        <taxon>Flavobacterium</taxon>
    </lineage>
</organism>
<evidence type="ECO:0008006" key="3">
    <source>
        <dbReference type="Google" id="ProtNLM"/>
    </source>
</evidence>
<dbReference type="Proteomes" id="UP000253235">
    <property type="component" value="Unassembled WGS sequence"/>
</dbReference>